<evidence type="ECO:0008006" key="3">
    <source>
        <dbReference type="Google" id="ProtNLM"/>
    </source>
</evidence>
<evidence type="ECO:0000313" key="2">
    <source>
        <dbReference type="Proteomes" id="UP000195975"/>
    </source>
</evidence>
<dbReference type="RefSeq" id="WP_087375140.1">
    <property type="nucleotide sequence ID" value="NZ_CAJLBM010000071.1"/>
</dbReference>
<reference evidence="2" key="1">
    <citation type="submission" date="2017-04" db="EMBL/GenBank/DDBJ databases">
        <title>Function of individual gut microbiota members based on whole genome sequencing of pure cultures obtained from chicken caecum.</title>
        <authorList>
            <person name="Medvecky M."/>
            <person name="Cejkova D."/>
            <person name="Polansky O."/>
            <person name="Karasova D."/>
            <person name="Kubasova T."/>
            <person name="Cizek A."/>
            <person name="Rychlik I."/>
        </authorList>
    </citation>
    <scope>NUCLEOTIDE SEQUENCE [LARGE SCALE GENOMIC DNA]</scope>
    <source>
        <strain evidence="2">An42</strain>
    </source>
</reference>
<sequence length="339" mass="38506">MTRWSGVILGLMVLGLSCTQPPVQEKYQKSRDKVVDVKDKVVEIGTGDVLVANNNLLYVLGDYLIVVEYSWTAIDKIVHLFDRFTYKPVLSTVNKGQGPGEIANPGVLIMNERKGCFYFPDNARMKLYTYVLDSLLADPDYIPEVKCSFPEDRVPSDVVYVSDTLCIGGTVVPIGTNDFKTAVGCWNMQTGKVRLMPYEHPEIKKKRADCIVSTEHGIYVDVYSRDDLLTICDLDGNLKYNVYGPEWRHGEWNDVYRHIDGVFCGDKIVTAYSGKHRQEKDGFTASLLLVFDLEGNYLKTLDVGRPVVRLCYDDHNKRLLLSMNDEMQFGYLPLDELLR</sequence>
<dbReference type="SUPFAM" id="SSF50998">
    <property type="entry name" value="Quinoprotein alcohol dehydrogenase-like"/>
    <property type="match status" value="1"/>
</dbReference>
<name>A0A9Q5X976_9BACT</name>
<comment type="caution">
    <text evidence="1">The sequence shown here is derived from an EMBL/GenBank/DDBJ whole genome shotgun (WGS) entry which is preliminary data.</text>
</comment>
<dbReference type="AlphaFoldDB" id="A0A9Q5X976"/>
<dbReference type="Proteomes" id="UP000195975">
    <property type="component" value="Unassembled WGS sequence"/>
</dbReference>
<organism evidence="1 2">
    <name type="scientific">Parabacteroides johnsonii</name>
    <dbReference type="NCBI Taxonomy" id="387661"/>
    <lineage>
        <taxon>Bacteria</taxon>
        <taxon>Pseudomonadati</taxon>
        <taxon>Bacteroidota</taxon>
        <taxon>Bacteroidia</taxon>
        <taxon>Bacteroidales</taxon>
        <taxon>Tannerellaceae</taxon>
        <taxon>Parabacteroides</taxon>
    </lineage>
</organism>
<dbReference type="InterPro" id="IPR011047">
    <property type="entry name" value="Quinoprotein_ADH-like_sf"/>
</dbReference>
<protein>
    <recommendedName>
        <fullName evidence="3">6-bladed beta-propeller</fullName>
    </recommendedName>
</protein>
<gene>
    <name evidence="1" type="ORF">B5F96_03200</name>
</gene>
<proteinExistence type="predicted"/>
<evidence type="ECO:0000313" key="1">
    <source>
        <dbReference type="EMBL" id="OUO06709.1"/>
    </source>
</evidence>
<accession>A0A9Q5X976</accession>
<dbReference type="PROSITE" id="PS51257">
    <property type="entry name" value="PROKAR_LIPOPROTEIN"/>
    <property type="match status" value="1"/>
</dbReference>
<dbReference type="EMBL" id="NFIJ01000002">
    <property type="protein sequence ID" value="OUO06709.1"/>
    <property type="molecule type" value="Genomic_DNA"/>
</dbReference>